<sequence>MSKKEMAVIPASGFAFLAQLRKHNNREWFNAHKEVYQQELQHMENFASSLLAKLNTHDVIETASGKQALMRIYRDTRFSHDKTPYKTHWSGHFTRATAQRRGGYYFHIEEGNTFMAGGFWAPAADDLKRVRDDIAFDATPLRKILKQRTFAEYFGTLRGEQLKNAPKGFPAEHEAVDLLRYKQYLVRRDFTDVQVLADNFLEEANRTFKAMRPFLDYMSDVLTVDGNGE</sequence>
<dbReference type="PIRSF" id="PIRSF028451">
    <property type="entry name" value="UCP028451"/>
    <property type="match status" value="1"/>
</dbReference>
<dbReference type="AlphaFoldDB" id="A0A2T7BH10"/>
<dbReference type="PANTHER" id="PTHR36452">
    <property type="entry name" value="CHROMOSOME 12, WHOLE GENOME SHOTGUN SEQUENCE"/>
    <property type="match status" value="1"/>
</dbReference>
<protein>
    <submittedName>
        <fullName evidence="1">TIGR02453 family protein</fullName>
    </submittedName>
</protein>
<keyword evidence="2" id="KW-1185">Reference proteome</keyword>
<dbReference type="NCBIfam" id="TIGR02453">
    <property type="entry name" value="TIGR02453 family protein"/>
    <property type="match status" value="1"/>
</dbReference>
<dbReference type="PANTHER" id="PTHR36452:SF1">
    <property type="entry name" value="DUF2461 DOMAIN-CONTAINING PROTEIN"/>
    <property type="match status" value="1"/>
</dbReference>
<reference evidence="1 2" key="1">
    <citation type="submission" date="2018-04" db="EMBL/GenBank/DDBJ databases">
        <title>Chitinophaga fuyangensis sp. nov., isolated from soil in a chemical factory.</title>
        <authorList>
            <person name="Chen K."/>
        </authorList>
    </citation>
    <scope>NUCLEOTIDE SEQUENCE [LARGE SCALE GENOMIC DNA]</scope>
    <source>
        <strain evidence="1 2">LY-1</strain>
    </source>
</reference>
<dbReference type="OrthoDB" id="9794241at2"/>
<dbReference type="Proteomes" id="UP000244450">
    <property type="component" value="Unassembled WGS sequence"/>
</dbReference>
<dbReference type="EMBL" id="QCYK01000002">
    <property type="protein sequence ID" value="PUZ25565.1"/>
    <property type="molecule type" value="Genomic_DNA"/>
</dbReference>
<comment type="caution">
    <text evidence="1">The sequence shown here is derived from an EMBL/GenBank/DDBJ whole genome shotgun (WGS) entry which is preliminary data.</text>
</comment>
<dbReference type="InterPro" id="IPR012808">
    <property type="entry name" value="CHP02453"/>
</dbReference>
<accession>A0A2T7BH10</accession>
<proteinExistence type="predicted"/>
<evidence type="ECO:0000313" key="1">
    <source>
        <dbReference type="EMBL" id="PUZ25565.1"/>
    </source>
</evidence>
<gene>
    <name evidence="1" type="ORF">DCC81_14890</name>
</gene>
<name>A0A2T7BH10_9BACT</name>
<dbReference type="RefSeq" id="WP_108687405.1">
    <property type="nucleotide sequence ID" value="NZ_QCYK01000002.1"/>
</dbReference>
<dbReference type="InterPro" id="IPR015996">
    <property type="entry name" value="UCP028451"/>
</dbReference>
<dbReference type="Pfam" id="PF09365">
    <property type="entry name" value="DUF2461"/>
    <property type="match status" value="1"/>
</dbReference>
<organism evidence="1 2">
    <name type="scientific">Chitinophaga parva</name>
    <dbReference type="NCBI Taxonomy" id="2169414"/>
    <lineage>
        <taxon>Bacteria</taxon>
        <taxon>Pseudomonadati</taxon>
        <taxon>Bacteroidota</taxon>
        <taxon>Chitinophagia</taxon>
        <taxon>Chitinophagales</taxon>
        <taxon>Chitinophagaceae</taxon>
        <taxon>Chitinophaga</taxon>
    </lineage>
</organism>
<evidence type="ECO:0000313" key="2">
    <source>
        <dbReference type="Proteomes" id="UP000244450"/>
    </source>
</evidence>